<dbReference type="FunFam" id="2.30.30.30:FF:000006">
    <property type="entry name" value="60S ribosomal protein L8"/>
    <property type="match status" value="1"/>
</dbReference>
<keyword evidence="3" id="KW-0687">Ribonucleoprotein</keyword>
<dbReference type="FunFam" id="4.10.950.10:FF:000002">
    <property type="entry name" value="60S ribosomal protein L2"/>
    <property type="match status" value="1"/>
</dbReference>
<dbReference type="PANTHER" id="PTHR13691:SF16">
    <property type="entry name" value="LARGE RIBOSOMAL SUBUNIT PROTEIN UL2"/>
    <property type="match status" value="1"/>
</dbReference>
<dbReference type="Gene3D" id="4.10.950.10">
    <property type="entry name" value="Ribosomal protein L2, domain 3"/>
    <property type="match status" value="1"/>
</dbReference>
<feature type="domain" description="Large ribosomal subunit protein uL2 C-terminal" evidence="5">
    <location>
        <begin position="15"/>
        <end position="150"/>
    </location>
</feature>
<proteinExistence type="inferred from homology"/>
<dbReference type="InterPro" id="IPR008991">
    <property type="entry name" value="Translation_prot_SH3-like_sf"/>
</dbReference>
<dbReference type="InterPro" id="IPR022669">
    <property type="entry name" value="Ribosomal_uL2_C"/>
</dbReference>
<protein>
    <recommendedName>
        <fullName evidence="5">Large ribosomal subunit protein uL2 C-terminal domain-containing protein</fullName>
    </recommendedName>
</protein>
<dbReference type="InterPro" id="IPR002171">
    <property type="entry name" value="Ribosomal_uL2"/>
</dbReference>
<evidence type="ECO:0000256" key="2">
    <source>
        <dbReference type="ARBA" id="ARBA00022980"/>
    </source>
</evidence>
<reference evidence="6" key="1">
    <citation type="submission" date="2021-01" db="EMBL/GenBank/DDBJ databases">
        <authorList>
            <person name="Corre E."/>
            <person name="Pelletier E."/>
            <person name="Niang G."/>
            <person name="Scheremetjew M."/>
            <person name="Finn R."/>
            <person name="Kale V."/>
            <person name="Holt S."/>
            <person name="Cochrane G."/>
            <person name="Meng A."/>
            <person name="Brown T."/>
            <person name="Cohen L."/>
        </authorList>
    </citation>
    <scope>NUCLEOTIDE SEQUENCE</scope>
    <source>
        <strain evidence="6">SPMC142</strain>
    </source>
</reference>
<dbReference type="PANTHER" id="PTHR13691">
    <property type="entry name" value="RIBOSOMAL PROTEIN L2"/>
    <property type="match status" value="1"/>
</dbReference>
<dbReference type="Pfam" id="PF03947">
    <property type="entry name" value="Ribosomal_L2_C"/>
    <property type="match status" value="1"/>
</dbReference>
<dbReference type="GO" id="GO:0022625">
    <property type="term" value="C:cytosolic large ribosomal subunit"/>
    <property type="evidence" value="ECO:0007669"/>
    <property type="project" value="TreeGrafter"/>
</dbReference>
<evidence type="ECO:0000256" key="3">
    <source>
        <dbReference type="ARBA" id="ARBA00023274"/>
    </source>
</evidence>
<dbReference type="SMART" id="SM01382">
    <property type="entry name" value="Ribosomal_L2_C"/>
    <property type="match status" value="1"/>
</dbReference>
<gene>
    <name evidence="6" type="ORF">SACU0126_LOCUS19592</name>
</gene>
<keyword evidence="2" id="KW-0689">Ribosomal protein</keyword>
<dbReference type="GO" id="GO:0003723">
    <property type="term" value="F:RNA binding"/>
    <property type="evidence" value="ECO:0007669"/>
    <property type="project" value="TreeGrafter"/>
</dbReference>
<dbReference type="AlphaFoldDB" id="A0A7S3SYQ3"/>
<dbReference type="InterPro" id="IPR014722">
    <property type="entry name" value="Rib_uL2_dom2"/>
</dbReference>
<comment type="similarity">
    <text evidence="1">Belongs to the universal ribosomal protein uL2 family.</text>
</comment>
<dbReference type="GO" id="GO:0002181">
    <property type="term" value="P:cytoplasmic translation"/>
    <property type="evidence" value="ECO:0007669"/>
    <property type="project" value="TreeGrafter"/>
</dbReference>
<evidence type="ECO:0000256" key="1">
    <source>
        <dbReference type="ARBA" id="ARBA00005636"/>
    </source>
</evidence>
<dbReference type="Gene3D" id="2.30.30.30">
    <property type="match status" value="1"/>
</dbReference>
<dbReference type="InterPro" id="IPR022671">
    <property type="entry name" value="Ribosomal_uL2_CS"/>
</dbReference>
<organism evidence="6">
    <name type="scientific">Strombidinopsis acuminata</name>
    <dbReference type="NCBI Taxonomy" id="141414"/>
    <lineage>
        <taxon>Eukaryota</taxon>
        <taxon>Sar</taxon>
        <taxon>Alveolata</taxon>
        <taxon>Ciliophora</taxon>
        <taxon>Intramacronucleata</taxon>
        <taxon>Spirotrichea</taxon>
        <taxon>Choreotrichia</taxon>
        <taxon>Choreotrichida</taxon>
        <taxon>Strombidinopsidae</taxon>
        <taxon>Strombidinopsis</taxon>
    </lineage>
</organism>
<accession>A0A7S3SYQ3</accession>
<dbReference type="SUPFAM" id="SSF50104">
    <property type="entry name" value="Translation proteins SH3-like domain"/>
    <property type="match status" value="1"/>
</dbReference>
<dbReference type="InterPro" id="IPR014726">
    <property type="entry name" value="Ribosomal_uL2_dom3"/>
</dbReference>
<feature type="region of interest" description="Disordered" evidence="4">
    <location>
        <begin position="124"/>
        <end position="150"/>
    </location>
</feature>
<sequence length="177" mass="19081">MYTGQFIYAGAKASLTVGNIMPVNLMPEGTIISNIEAKLGDRGTLARTSGSSGIIIGHSEDGRKTRVRLPSGCRKTIQGSCRAMIGICAGGQRTDKPLLKANNSYFKAKAKKRNWPRVRGVAMNPVEHPHGGGNHQHVGHPTTTRRDAPRGQKCGLIAARRTGLLRGGRKQKFQKGE</sequence>
<dbReference type="EMBL" id="HBIQ01061680">
    <property type="protein sequence ID" value="CAE0568036.1"/>
    <property type="molecule type" value="Transcribed_RNA"/>
</dbReference>
<dbReference type="PROSITE" id="PS00467">
    <property type="entry name" value="RIBOSOMAL_L2"/>
    <property type="match status" value="1"/>
</dbReference>
<dbReference type="GO" id="GO:0003735">
    <property type="term" value="F:structural constituent of ribosome"/>
    <property type="evidence" value="ECO:0007669"/>
    <property type="project" value="InterPro"/>
</dbReference>
<evidence type="ECO:0000313" key="6">
    <source>
        <dbReference type="EMBL" id="CAE0568036.1"/>
    </source>
</evidence>
<evidence type="ECO:0000259" key="5">
    <source>
        <dbReference type="SMART" id="SM01382"/>
    </source>
</evidence>
<evidence type="ECO:0000256" key="4">
    <source>
        <dbReference type="SAM" id="MobiDB-lite"/>
    </source>
</evidence>
<name>A0A7S3SYQ3_9SPIT</name>